<organism evidence="2 3">
    <name type="scientific">Roseburia inulinivorans</name>
    <dbReference type="NCBI Taxonomy" id="360807"/>
    <lineage>
        <taxon>Bacteria</taxon>
        <taxon>Bacillati</taxon>
        <taxon>Bacillota</taxon>
        <taxon>Clostridia</taxon>
        <taxon>Lachnospirales</taxon>
        <taxon>Lachnospiraceae</taxon>
        <taxon>Roseburia</taxon>
    </lineage>
</organism>
<sequence length="436" mass="50021">MIKEHMYKVIWKKCFEENCGKKITNVLTTIIIIAEVVAFVINICASKCLTQCSGFLRTYKITDVIPIIAIAWGAVAIPIGYLLGKAEQRMYGIRFIDQLIVGFGEKNVCFFIISLCSQILFMTISVACKWGLAFIVIAIAQMMYVFIGFYIVCWGLSYKALENTIEEQDELLLKDINGKIDGVKKKSDNQAVEFTLNDYVDQMISATNIGKIDRWLILEVIKNISFEKKEDIDKIKALLKSVVDLKYKGVAKRKVAYYIFNELSARNDRKIVKEIIFELFIKNANTDSDTRKAILGALITQRNVWSQQVCLALLENYLDSEIDEKEDKRELILWTVFWGIYQKMFAEDECEKVGNELFIDQLLNLVRSQAAVQDIITKKYDTFVARIEKKETTIIWQTCVDLAILEQTNDMGRIVKELLASELWIVGDWLKGGKTN</sequence>
<name>A0A3R6FN86_9FIRM</name>
<dbReference type="EMBL" id="QSKW01000002">
    <property type="protein sequence ID" value="RHF00014.1"/>
    <property type="molecule type" value="Genomic_DNA"/>
</dbReference>
<dbReference type="Proteomes" id="UP000286271">
    <property type="component" value="Unassembled WGS sequence"/>
</dbReference>
<dbReference type="AlphaFoldDB" id="A0A3R6FN86"/>
<gene>
    <name evidence="2" type="ORF">DW707_02065</name>
</gene>
<protein>
    <submittedName>
        <fullName evidence="2">Uncharacterized protein</fullName>
    </submittedName>
</protein>
<feature type="transmembrane region" description="Helical" evidence="1">
    <location>
        <begin position="23"/>
        <end position="44"/>
    </location>
</feature>
<keyword evidence="1" id="KW-0812">Transmembrane</keyword>
<comment type="caution">
    <text evidence="2">The sequence shown here is derived from an EMBL/GenBank/DDBJ whole genome shotgun (WGS) entry which is preliminary data.</text>
</comment>
<feature type="transmembrane region" description="Helical" evidence="1">
    <location>
        <begin position="133"/>
        <end position="156"/>
    </location>
</feature>
<dbReference type="RefSeq" id="WP_118588152.1">
    <property type="nucleotide sequence ID" value="NZ_QRVS01000080.1"/>
</dbReference>
<evidence type="ECO:0000256" key="1">
    <source>
        <dbReference type="SAM" id="Phobius"/>
    </source>
</evidence>
<evidence type="ECO:0000313" key="3">
    <source>
        <dbReference type="Proteomes" id="UP000286271"/>
    </source>
</evidence>
<reference evidence="2 3" key="1">
    <citation type="submission" date="2018-08" db="EMBL/GenBank/DDBJ databases">
        <title>A genome reference for cultivated species of the human gut microbiota.</title>
        <authorList>
            <person name="Zou Y."/>
            <person name="Xue W."/>
            <person name="Luo G."/>
        </authorList>
    </citation>
    <scope>NUCLEOTIDE SEQUENCE [LARGE SCALE GENOMIC DNA]</scope>
    <source>
        <strain evidence="2 3">AM27-11</strain>
    </source>
</reference>
<accession>A0A3R6FN86</accession>
<evidence type="ECO:0000313" key="2">
    <source>
        <dbReference type="EMBL" id="RHF00014.1"/>
    </source>
</evidence>
<keyword evidence="1" id="KW-0472">Membrane</keyword>
<proteinExistence type="predicted"/>
<keyword evidence="1" id="KW-1133">Transmembrane helix</keyword>
<feature type="transmembrane region" description="Helical" evidence="1">
    <location>
        <begin position="64"/>
        <end position="84"/>
    </location>
</feature>